<dbReference type="PROSITE" id="PS00138">
    <property type="entry name" value="SUBTILASE_SER"/>
    <property type="match status" value="1"/>
</dbReference>
<feature type="active site" description="Charge relay system" evidence="7">
    <location>
        <position position="632"/>
    </location>
</feature>
<sequence>MGKNRKWKAFLIVFVLCISCLHPFAAMAAEAPSQGTALKKEQTVKGTFGELGEVHWYQINPDANEINQDSHMKIKLTGTFEGNVSVYPDLNRAKQDETFDAYRGYITNGEPVEVMMPHAWKGPYYIKVEYFGHSEEDPEQQDATYDITYEGIKLPPTDLGLIGEACPVEVSADKRALGSKILTHLRQIRDNVLAKTEKGKELSSMYYKAAPFLVSKLTFDKKAINKVYEDLAALKDLFGDVAENGENSSHVITKEEQKAIISLYEFAIGHVPDSNRKQIEKIAENMDMNNLAGKKVSAILKENGLVAATESKNRVIVKFKNEKGFQSFQKKSFSQLKQRSLKPLAENGKTAIKNLYIAEVAANTEAVAGILKKLPEVEYAEPVKTYHKNSTDIQYPHQWGLENTGQESGKQHADIRFAKLQPLLKQKQSKQPVKIAVVDTGVDYTLADFEGKIDIEHDYDFVNRDGDAYDDEGHGTHVAGIIAAAADNHYSMTGIHPNATILPVKVLDATGSGESDKIALGIKHAVDKGAKVINLSLGGATSRVIEDVLKYAAEKNVTVVAASGNDGGEFLNYPAASKYTIAVGATYRGDVVWDDSNYGEGLNGKKLDLVAPGVEIPSLLPNGNVTYLSGTSMAAPHVSAVAGLLWSANPSLKPDEIRHIVNSTADDISVEEPEYPDFPDDDFSVGELEAGYDPASGWGRLNAWGALSMLDLGLSVRPLTDNDEKITGKAAKGTQLELKNGETLLVKGKADDKGTFSFKIPPQKAKEVLRLTAKKGAAETSVRVVVQDTPPPATPTVNRVTDRDTAVTGKAPAGTTITVKANKKTLGTAKPNDKGQFKVNIPKQKAGTVLHVMATSVSKKTSKPALVTVIDITPPEKPKVHKVSDRDTFVTGSTEAGATVYVKHKEKTIGEKKADRKGTFKIKIKKQKAGTVLYVTAKDPAGNTSKATKITVKKYKK</sequence>
<dbReference type="PROSITE" id="PS00137">
    <property type="entry name" value="SUBTILASE_HIS"/>
    <property type="match status" value="1"/>
</dbReference>
<dbReference type="GO" id="GO:0006508">
    <property type="term" value="P:proteolysis"/>
    <property type="evidence" value="ECO:0007669"/>
    <property type="project" value="UniProtKB-KW"/>
</dbReference>
<keyword evidence="6 7" id="KW-0720">Serine protease</keyword>
<dbReference type="NCBIfam" id="NF033510">
    <property type="entry name" value="Ca_tandemer"/>
    <property type="match status" value="1"/>
</dbReference>
<feature type="domain" description="Peptidase S8/S53" evidence="9">
    <location>
        <begin position="433"/>
        <end position="667"/>
    </location>
</feature>
<dbReference type="PANTHER" id="PTHR43399">
    <property type="entry name" value="SUBTILISIN-RELATED"/>
    <property type="match status" value="1"/>
</dbReference>
<dbReference type="GO" id="GO:0004252">
    <property type="term" value="F:serine-type endopeptidase activity"/>
    <property type="evidence" value="ECO:0007669"/>
    <property type="project" value="UniProtKB-UniRule"/>
</dbReference>
<evidence type="ECO:0000259" key="10">
    <source>
        <dbReference type="Pfam" id="PF17936"/>
    </source>
</evidence>
<protein>
    <submittedName>
        <fullName evidence="11">Peptidase S8</fullName>
    </submittedName>
</protein>
<feature type="domain" description="Bacterial Ig" evidence="10">
    <location>
        <begin position="792"/>
        <end position="871"/>
    </location>
</feature>
<keyword evidence="3" id="KW-0964">Secreted</keyword>
<keyword evidence="8" id="KW-0732">Signal</keyword>
<comment type="subcellular location">
    <subcellularLocation>
        <location evidence="1">Secreted</location>
    </subcellularLocation>
</comment>
<dbReference type="EMBL" id="QCZG01000002">
    <property type="protein sequence ID" value="PWA13288.1"/>
    <property type="molecule type" value="Genomic_DNA"/>
</dbReference>
<dbReference type="InterPro" id="IPR051048">
    <property type="entry name" value="Peptidase_S8/S53_subtilisin"/>
</dbReference>
<feature type="domain" description="Bacterial Ig" evidence="10">
    <location>
        <begin position="717"/>
        <end position="786"/>
    </location>
</feature>
<dbReference type="PROSITE" id="PS51892">
    <property type="entry name" value="SUBTILASE"/>
    <property type="match status" value="1"/>
</dbReference>
<keyword evidence="5 7" id="KW-0378">Hydrolase</keyword>
<name>A0A2U1K8B4_9BACI</name>
<dbReference type="InterPro" id="IPR000209">
    <property type="entry name" value="Peptidase_S8/S53_dom"/>
</dbReference>
<evidence type="ECO:0000256" key="7">
    <source>
        <dbReference type="PROSITE-ProRule" id="PRU01240"/>
    </source>
</evidence>
<dbReference type="InterPro" id="IPR015500">
    <property type="entry name" value="Peptidase_S8_subtilisin-rel"/>
</dbReference>
<evidence type="ECO:0000313" key="12">
    <source>
        <dbReference type="Proteomes" id="UP000245998"/>
    </source>
</evidence>
<evidence type="ECO:0000256" key="8">
    <source>
        <dbReference type="SAM" id="SignalP"/>
    </source>
</evidence>
<gene>
    <name evidence="11" type="ORF">DCC39_02275</name>
</gene>
<dbReference type="SUPFAM" id="SSF52743">
    <property type="entry name" value="Subtilisin-like"/>
    <property type="match status" value="1"/>
</dbReference>
<dbReference type="GO" id="GO:0005576">
    <property type="term" value="C:extracellular region"/>
    <property type="evidence" value="ECO:0007669"/>
    <property type="project" value="UniProtKB-SubCell"/>
</dbReference>
<evidence type="ECO:0000313" key="11">
    <source>
        <dbReference type="EMBL" id="PWA13288.1"/>
    </source>
</evidence>
<accession>A0A2U1K8B4</accession>
<proteinExistence type="inferred from homology"/>
<dbReference type="InterPro" id="IPR013783">
    <property type="entry name" value="Ig-like_fold"/>
</dbReference>
<dbReference type="InterPro" id="IPR022398">
    <property type="entry name" value="Peptidase_S8_His-AS"/>
</dbReference>
<evidence type="ECO:0000256" key="5">
    <source>
        <dbReference type="ARBA" id="ARBA00022801"/>
    </source>
</evidence>
<evidence type="ECO:0000256" key="6">
    <source>
        <dbReference type="ARBA" id="ARBA00022825"/>
    </source>
</evidence>
<dbReference type="CDD" id="cd07484">
    <property type="entry name" value="Peptidases_S8_Thermitase_like"/>
    <property type="match status" value="1"/>
</dbReference>
<feature type="active site" description="Charge relay system" evidence="7">
    <location>
        <position position="439"/>
    </location>
</feature>
<evidence type="ECO:0000259" key="9">
    <source>
        <dbReference type="Pfam" id="PF00082"/>
    </source>
</evidence>
<dbReference type="InterPro" id="IPR041498">
    <property type="entry name" value="Big_6"/>
</dbReference>
<dbReference type="Pfam" id="PF17936">
    <property type="entry name" value="Big_6"/>
    <property type="match status" value="3"/>
</dbReference>
<feature type="domain" description="Bacterial Ig" evidence="10">
    <location>
        <begin position="875"/>
        <end position="953"/>
    </location>
</feature>
<evidence type="ECO:0000256" key="1">
    <source>
        <dbReference type="ARBA" id="ARBA00004613"/>
    </source>
</evidence>
<dbReference type="Gene3D" id="2.60.40.10">
    <property type="entry name" value="Immunoglobulins"/>
    <property type="match status" value="2"/>
</dbReference>
<dbReference type="Gene3D" id="3.40.50.200">
    <property type="entry name" value="Peptidase S8/S53 domain"/>
    <property type="match status" value="1"/>
</dbReference>
<dbReference type="PANTHER" id="PTHR43399:SF4">
    <property type="entry name" value="CELL WALL-ASSOCIATED PROTEASE"/>
    <property type="match status" value="1"/>
</dbReference>
<comment type="caution">
    <text evidence="11">The sequence shown here is derived from an EMBL/GenBank/DDBJ whole genome shotgun (WGS) entry which is preliminary data.</text>
</comment>
<evidence type="ECO:0000256" key="4">
    <source>
        <dbReference type="ARBA" id="ARBA00022670"/>
    </source>
</evidence>
<dbReference type="Pfam" id="PF00082">
    <property type="entry name" value="Peptidase_S8"/>
    <property type="match status" value="1"/>
</dbReference>
<feature type="signal peptide" evidence="8">
    <location>
        <begin position="1"/>
        <end position="28"/>
    </location>
</feature>
<organism evidence="11 12">
    <name type="scientific">Pueribacillus theae</name>
    <dbReference type="NCBI Taxonomy" id="2171751"/>
    <lineage>
        <taxon>Bacteria</taxon>
        <taxon>Bacillati</taxon>
        <taxon>Bacillota</taxon>
        <taxon>Bacilli</taxon>
        <taxon>Bacillales</taxon>
        <taxon>Bacillaceae</taxon>
        <taxon>Pueribacillus</taxon>
    </lineage>
</organism>
<comment type="similarity">
    <text evidence="2 7">Belongs to the peptidase S8 family.</text>
</comment>
<dbReference type="InterPro" id="IPR036852">
    <property type="entry name" value="Peptidase_S8/S53_dom_sf"/>
</dbReference>
<keyword evidence="12" id="KW-1185">Reference proteome</keyword>
<evidence type="ECO:0000256" key="3">
    <source>
        <dbReference type="ARBA" id="ARBA00022525"/>
    </source>
</evidence>
<dbReference type="InterPro" id="IPR023828">
    <property type="entry name" value="Peptidase_S8_Ser-AS"/>
</dbReference>
<evidence type="ECO:0000256" key="2">
    <source>
        <dbReference type="ARBA" id="ARBA00011073"/>
    </source>
</evidence>
<dbReference type="AlphaFoldDB" id="A0A2U1K8B4"/>
<feature type="chain" id="PRO_5015750679" evidence="8">
    <location>
        <begin position="29"/>
        <end position="957"/>
    </location>
</feature>
<keyword evidence="4 7" id="KW-0645">Protease</keyword>
<dbReference type="PRINTS" id="PR00723">
    <property type="entry name" value="SUBTILISIN"/>
</dbReference>
<dbReference type="Proteomes" id="UP000245998">
    <property type="component" value="Unassembled WGS sequence"/>
</dbReference>
<dbReference type="OrthoDB" id="9798386at2"/>
<dbReference type="RefSeq" id="WP_116553249.1">
    <property type="nucleotide sequence ID" value="NZ_QCZG01000002.1"/>
</dbReference>
<reference evidence="11 12" key="1">
    <citation type="submission" date="2018-04" db="EMBL/GenBank/DDBJ databases">
        <title>Camelliibacillus theae gen. nov., sp. nov., isolated from Pu'er tea.</title>
        <authorList>
            <person name="Niu L."/>
        </authorList>
    </citation>
    <scope>NUCLEOTIDE SEQUENCE [LARGE SCALE GENOMIC DNA]</scope>
    <source>
        <strain evidence="11 12">T8</strain>
    </source>
</reference>
<dbReference type="InterPro" id="IPR034084">
    <property type="entry name" value="Thermitase-like_dom"/>
</dbReference>
<feature type="active site" description="Charge relay system" evidence="7">
    <location>
        <position position="474"/>
    </location>
</feature>